<dbReference type="InterPro" id="IPR046642">
    <property type="entry name" value="DUF6754"/>
</dbReference>
<dbReference type="EMBL" id="AP021858">
    <property type="protein sequence ID" value="BBO24458.1"/>
    <property type="molecule type" value="Genomic_DNA"/>
</dbReference>
<keyword evidence="1" id="KW-0472">Membrane</keyword>
<keyword evidence="1" id="KW-0812">Transmembrane</keyword>
<dbReference type="AlphaFoldDB" id="A0A809RCT3"/>
<evidence type="ECO:0000259" key="2">
    <source>
        <dbReference type="Pfam" id="PF20539"/>
    </source>
</evidence>
<evidence type="ECO:0000313" key="3">
    <source>
        <dbReference type="EMBL" id="BBO24458.1"/>
    </source>
</evidence>
<dbReference type="KEGG" id="npy:NPRO_20530"/>
<dbReference type="Proteomes" id="UP000662873">
    <property type="component" value="Chromosome"/>
</dbReference>
<gene>
    <name evidence="3" type="ORF">NPRO_20530</name>
</gene>
<reference evidence="3" key="1">
    <citation type="journal article" name="DNA Res.">
        <title>The physiological potential of anammox bacteria as revealed by their core genome structure.</title>
        <authorList>
            <person name="Okubo T."/>
            <person name="Toyoda A."/>
            <person name="Fukuhara K."/>
            <person name="Uchiyama I."/>
            <person name="Harigaya Y."/>
            <person name="Kuroiwa M."/>
            <person name="Suzuki T."/>
            <person name="Murakami Y."/>
            <person name="Suwa Y."/>
            <person name="Takami H."/>
        </authorList>
    </citation>
    <scope>NUCLEOTIDE SEQUENCE</scope>
    <source>
        <strain evidence="3">317325-2</strain>
    </source>
</reference>
<dbReference type="Pfam" id="PF20539">
    <property type="entry name" value="DUF6754"/>
    <property type="match status" value="1"/>
</dbReference>
<feature type="domain" description="DUF6754" evidence="2">
    <location>
        <begin position="9"/>
        <end position="253"/>
    </location>
</feature>
<sequence>MLGEQYLDTRWFGVVVTLIMVAFVLLNIKRAHGKKGELFIRRIPGLNAIDEAVGRATEMGTPVLMVPGLGDLNAISVQALTIFTHVTRIAARFANPIRLCCYNPAVYTVAQEMIRDVYQQEGIPEKYDPDSVMFLIDRQFAFAAAVSGIIHRERTSAAFFLGEFFAESMIFAETANAIGAIQVAASTEKTQTPFFIAACDYVLIGDEFYAASAYLSRAPVLVGSLVGQDWCKMLIGAFVLIGFPLNSIQMAQTVEFALAPDGTQIQAEPHKRLKSETSLYRLFNPIAPVKGSVVSREYESFQAYLAQRMGELATDQAPTPGSEEVIGEDKGQWHTYTLYDDELERNVEDLVVISESGSVRVIREFRSRLKQPAKEIVEGGAE</sequence>
<feature type="transmembrane region" description="Helical" evidence="1">
    <location>
        <begin position="12"/>
        <end position="28"/>
    </location>
</feature>
<evidence type="ECO:0000256" key="1">
    <source>
        <dbReference type="SAM" id="Phobius"/>
    </source>
</evidence>
<proteinExistence type="predicted"/>
<protein>
    <recommendedName>
        <fullName evidence="2">DUF6754 domain-containing protein</fullName>
    </recommendedName>
</protein>
<evidence type="ECO:0000313" key="4">
    <source>
        <dbReference type="Proteomes" id="UP000662873"/>
    </source>
</evidence>
<keyword evidence="1" id="KW-1133">Transmembrane helix</keyword>
<accession>A0A809RCT3</accession>
<name>A0A809RCT3_9BACT</name>
<organism evidence="3 4">
    <name type="scientific">Candidatus Nitrosymbiomonas proteolyticus</name>
    <dbReference type="NCBI Taxonomy" id="2608984"/>
    <lineage>
        <taxon>Bacteria</taxon>
        <taxon>Bacillati</taxon>
        <taxon>Armatimonadota</taxon>
        <taxon>Armatimonadota incertae sedis</taxon>
        <taxon>Candidatus Nitrosymbiomonas</taxon>
    </lineage>
</organism>